<dbReference type="PATRIC" id="fig|1217650.3.peg.1131"/>
<comment type="caution">
    <text evidence="1">The sequence shown here is derived from an EMBL/GenBank/DDBJ whole genome shotgun (WGS) entry which is preliminary data.</text>
</comment>
<protein>
    <submittedName>
        <fullName evidence="1">Uncharacterized protein</fullName>
    </submittedName>
</protein>
<dbReference type="RefSeq" id="WP_005030201.1">
    <property type="nucleotide sequence ID" value="NZ_KB849755.1"/>
</dbReference>
<dbReference type="AlphaFoldDB" id="N9DJ95"/>
<dbReference type="EMBL" id="APQG01000016">
    <property type="protein sequence ID" value="ENV98302.1"/>
    <property type="molecule type" value="Genomic_DNA"/>
</dbReference>
<organism evidence="1 2">
    <name type="scientific">Acinetobacter bereziniae LMG 1003 = CIP 70.12</name>
    <dbReference type="NCBI Taxonomy" id="981324"/>
    <lineage>
        <taxon>Bacteria</taxon>
        <taxon>Pseudomonadati</taxon>
        <taxon>Pseudomonadota</taxon>
        <taxon>Gammaproteobacteria</taxon>
        <taxon>Moraxellales</taxon>
        <taxon>Moraxellaceae</taxon>
        <taxon>Acinetobacter</taxon>
    </lineage>
</organism>
<gene>
    <name evidence="1" type="ORF">F938_01156</name>
</gene>
<dbReference type="GeneID" id="69461777"/>
<evidence type="ECO:0000313" key="1">
    <source>
        <dbReference type="EMBL" id="ENV98302.1"/>
    </source>
</evidence>
<accession>N9DJ95</accession>
<proteinExistence type="predicted"/>
<evidence type="ECO:0000313" key="2">
    <source>
        <dbReference type="Proteomes" id="UP000013251"/>
    </source>
</evidence>
<dbReference type="HOGENOM" id="CLU_1631777_0_0_6"/>
<name>N9DJ95_ACIBZ</name>
<sequence>MKSQLRKAILEWLRGQEDGYLFNNQNFLTTAGSQYLSFNGHVLVSDKVFNTFKAPWQPLNASIEIPVKLGDENFILTFNLFKVSSTPDNFLVIASNGTEAEFKYLKRQVLKNDLEKMENSSNDALLVSSRVRNEDGSYLSKQDALNEVEVLKSWLIDQSLWS</sequence>
<keyword evidence="2" id="KW-1185">Reference proteome</keyword>
<reference evidence="1 2" key="1">
    <citation type="submission" date="2013-02" db="EMBL/GenBank/DDBJ databases">
        <title>The Genome Sequence of Acinetobacter bereziniae CIP 70.12.</title>
        <authorList>
            <consortium name="The Broad Institute Genome Sequencing Platform"/>
            <consortium name="The Broad Institute Genome Sequencing Center for Infectious Disease"/>
            <person name="Cerqueira G."/>
            <person name="Feldgarden M."/>
            <person name="Courvalin P."/>
            <person name="Perichon B."/>
            <person name="Grillot-Courvalin C."/>
            <person name="Clermont D."/>
            <person name="Rocha E."/>
            <person name="Yoon E.-J."/>
            <person name="Nemec A."/>
            <person name="Walker B."/>
            <person name="Young S.K."/>
            <person name="Zeng Q."/>
            <person name="Gargeya S."/>
            <person name="Fitzgerald M."/>
            <person name="Haas B."/>
            <person name="Abouelleil A."/>
            <person name="Alvarado L."/>
            <person name="Arachchi H.M."/>
            <person name="Berlin A.M."/>
            <person name="Chapman S.B."/>
            <person name="Dewar J."/>
            <person name="Goldberg J."/>
            <person name="Griggs A."/>
            <person name="Gujja S."/>
            <person name="Hansen M."/>
            <person name="Howarth C."/>
            <person name="Imamovic A."/>
            <person name="Larimer J."/>
            <person name="McCowan C."/>
            <person name="Murphy C."/>
            <person name="Neiman D."/>
            <person name="Pearson M."/>
            <person name="Priest M."/>
            <person name="Roberts A."/>
            <person name="Saif S."/>
            <person name="Shea T."/>
            <person name="Sisk P."/>
            <person name="Sykes S."/>
            <person name="Wortman J."/>
            <person name="Nusbaum C."/>
            <person name="Birren B."/>
        </authorList>
    </citation>
    <scope>NUCLEOTIDE SEQUENCE [LARGE SCALE GENOMIC DNA]</scope>
    <source>
        <strain evidence="1 2">CIP 70.12</strain>
    </source>
</reference>
<dbReference type="Proteomes" id="UP000013251">
    <property type="component" value="Unassembled WGS sequence"/>
</dbReference>